<feature type="transmembrane region" description="Helical" evidence="1">
    <location>
        <begin position="111"/>
        <end position="130"/>
    </location>
</feature>
<evidence type="ECO:0000313" key="3">
    <source>
        <dbReference type="Proteomes" id="UP000279089"/>
    </source>
</evidence>
<evidence type="ECO:0000256" key="1">
    <source>
        <dbReference type="SAM" id="Phobius"/>
    </source>
</evidence>
<comment type="caution">
    <text evidence="2">The sequence shown here is derived from an EMBL/GenBank/DDBJ whole genome shotgun (WGS) entry which is preliminary data.</text>
</comment>
<keyword evidence="3" id="KW-1185">Reference proteome</keyword>
<keyword evidence="1" id="KW-0472">Membrane</keyword>
<keyword evidence="1" id="KW-1133">Transmembrane helix</keyword>
<dbReference type="Proteomes" id="UP000279089">
    <property type="component" value="Unassembled WGS sequence"/>
</dbReference>
<dbReference type="EMBL" id="RMBX01000022">
    <property type="protein sequence ID" value="RPD37918.1"/>
    <property type="molecule type" value="Genomic_DNA"/>
</dbReference>
<organism evidence="2 3">
    <name type="scientific">Chitinophaga barathri</name>
    <dbReference type="NCBI Taxonomy" id="1647451"/>
    <lineage>
        <taxon>Bacteria</taxon>
        <taxon>Pseudomonadati</taxon>
        <taxon>Bacteroidota</taxon>
        <taxon>Chitinophagia</taxon>
        <taxon>Chitinophagales</taxon>
        <taxon>Chitinophagaceae</taxon>
        <taxon>Chitinophaga</taxon>
    </lineage>
</organism>
<gene>
    <name evidence="2" type="ORF">EG028_27600</name>
</gene>
<reference evidence="3" key="1">
    <citation type="submission" date="2018-11" db="EMBL/GenBank/DDBJ databases">
        <title>Chitinophaga lutea sp.nov., isolate from arsenic contaminated soil.</title>
        <authorList>
            <person name="Zong Y."/>
        </authorList>
    </citation>
    <scope>NUCLEOTIDE SEQUENCE [LARGE SCALE GENOMIC DNA]</scope>
    <source>
        <strain evidence="3">YLT18</strain>
    </source>
</reference>
<name>A0A3N4M4R1_9BACT</name>
<protein>
    <recommendedName>
        <fullName evidence="4">Zinc-ribbon domain-containing protein</fullName>
    </recommendedName>
</protein>
<dbReference type="AlphaFoldDB" id="A0A3N4M4R1"/>
<accession>A0A3N4M4R1</accession>
<sequence length="132" mass="15252">MIFTENDVVTPIVRVYLCFKQNGMIVFGIREKKIDLEPVLEHSCNHCSVRESLLIQINCIYFHVFWIPVFPVYKKTYSICSHCRKVLTGGEMPPDLNATANELKKEAKYPWYVFTGSCLALLLLIIAFFISK</sequence>
<keyword evidence="1" id="KW-0812">Transmembrane</keyword>
<evidence type="ECO:0000313" key="2">
    <source>
        <dbReference type="EMBL" id="RPD37918.1"/>
    </source>
</evidence>
<proteinExistence type="predicted"/>
<evidence type="ECO:0008006" key="4">
    <source>
        <dbReference type="Google" id="ProtNLM"/>
    </source>
</evidence>